<sequence length="168" mass="18335">MKCCRLPLNRSTSSPAPSSPQGPGLPQPSRIYHDRTTARKKPAPTPRPTALSADTLTSTVGSTPLYTSGTRTRHGRSSSTRHFRVCPTRCSKQTVPPLPPLDYATGPERSGWRSQSALLLEGDLLHLASLRPSSEPPVVWTKLWEVPGGGGRTGNVETPEIRKWCSWE</sequence>
<feature type="compositionally biased region" description="Pro residues" evidence="1">
    <location>
        <begin position="17"/>
        <end position="26"/>
    </location>
</feature>
<dbReference type="EMBL" id="JABVXQ010000007">
    <property type="protein sequence ID" value="KAF6100010.1"/>
    <property type="molecule type" value="Genomic_DNA"/>
</dbReference>
<proteinExistence type="predicted"/>
<feature type="compositionally biased region" description="Polar residues" evidence="1">
    <location>
        <begin position="52"/>
        <end position="66"/>
    </location>
</feature>
<reference evidence="2 3" key="1">
    <citation type="journal article" date="2020" name="Nature">
        <title>Six reference-quality genomes reveal evolution of bat adaptations.</title>
        <authorList>
            <person name="Jebb D."/>
            <person name="Huang Z."/>
            <person name="Pippel M."/>
            <person name="Hughes G.M."/>
            <person name="Lavrichenko K."/>
            <person name="Devanna P."/>
            <person name="Winkler S."/>
            <person name="Jermiin L.S."/>
            <person name="Skirmuntt E.C."/>
            <person name="Katzourakis A."/>
            <person name="Burkitt-Gray L."/>
            <person name="Ray D.A."/>
            <person name="Sullivan K.A.M."/>
            <person name="Roscito J.G."/>
            <person name="Kirilenko B.M."/>
            <person name="Davalos L.M."/>
            <person name="Corthals A.P."/>
            <person name="Power M.L."/>
            <person name="Jones G."/>
            <person name="Ransome R.D."/>
            <person name="Dechmann D.K.N."/>
            <person name="Locatelli A.G."/>
            <person name="Puechmaille S.J."/>
            <person name="Fedrigo O."/>
            <person name="Jarvis E.D."/>
            <person name="Hiller M."/>
            <person name="Vernes S.C."/>
            <person name="Myers E.W."/>
            <person name="Teeling E.C."/>
        </authorList>
    </citation>
    <scope>NUCLEOTIDE SEQUENCE [LARGE SCALE GENOMIC DNA]</scope>
    <source>
        <strain evidence="2">Bat1K_MPI-CBG_1</strain>
    </source>
</reference>
<accession>A0A833ZYL7</accession>
<comment type="caution">
    <text evidence="2">The sequence shown here is derived from an EMBL/GenBank/DDBJ whole genome shotgun (WGS) entry which is preliminary data.</text>
</comment>
<evidence type="ECO:0000313" key="2">
    <source>
        <dbReference type="EMBL" id="KAF6100010.1"/>
    </source>
</evidence>
<protein>
    <submittedName>
        <fullName evidence="2">Uncharacterized protein</fullName>
    </submittedName>
</protein>
<dbReference type="Proteomes" id="UP000664940">
    <property type="component" value="Unassembled WGS sequence"/>
</dbReference>
<gene>
    <name evidence="2" type="ORF">HJG60_011721</name>
</gene>
<evidence type="ECO:0000313" key="3">
    <source>
        <dbReference type="Proteomes" id="UP000664940"/>
    </source>
</evidence>
<dbReference type="AlphaFoldDB" id="A0A833ZYL7"/>
<name>A0A833ZYL7_9CHIR</name>
<feature type="compositionally biased region" description="Basic residues" evidence="1">
    <location>
        <begin position="71"/>
        <end position="84"/>
    </location>
</feature>
<organism evidence="2 3">
    <name type="scientific">Phyllostomus discolor</name>
    <name type="common">pale spear-nosed bat</name>
    <dbReference type="NCBI Taxonomy" id="89673"/>
    <lineage>
        <taxon>Eukaryota</taxon>
        <taxon>Metazoa</taxon>
        <taxon>Chordata</taxon>
        <taxon>Craniata</taxon>
        <taxon>Vertebrata</taxon>
        <taxon>Euteleostomi</taxon>
        <taxon>Mammalia</taxon>
        <taxon>Eutheria</taxon>
        <taxon>Laurasiatheria</taxon>
        <taxon>Chiroptera</taxon>
        <taxon>Yangochiroptera</taxon>
        <taxon>Phyllostomidae</taxon>
        <taxon>Phyllostominae</taxon>
        <taxon>Phyllostomus</taxon>
    </lineage>
</organism>
<feature type="region of interest" description="Disordered" evidence="1">
    <location>
        <begin position="1"/>
        <end position="84"/>
    </location>
</feature>
<evidence type="ECO:0000256" key="1">
    <source>
        <dbReference type="SAM" id="MobiDB-lite"/>
    </source>
</evidence>